<evidence type="ECO:0008006" key="2">
    <source>
        <dbReference type="Google" id="ProtNLM"/>
    </source>
</evidence>
<evidence type="ECO:0000313" key="1">
    <source>
        <dbReference type="EMBL" id="KKM22880.1"/>
    </source>
</evidence>
<accession>A0A0F9L5F5</accession>
<dbReference type="EMBL" id="LAZR01013241">
    <property type="protein sequence ID" value="KKM22880.1"/>
    <property type="molecule type" value="Genomic_DNA"/>
</dbReference>
<gene>
    <name evidence="1" type="ORF">LCGC14_1620890</name>
</gene>
<sequence>MASKVVKLSEFKEKAMKKKHNLKTVRLTPAMATKLLEANKLNRPLSQAHVDRIAKQITEGKWRFNGDTIKIAVNDDVLDGQHRLWACILADMPIETAIIDGIEREAFSTIDTIRKPRSGADILSLCGLDRHRKTVASALAWLLRWQRNAFPKIRAPKNRIENSDIEAAYEAHPAMAEAAERTRRLKGVISISIATFLYYVFSNKNQELADKFVDTLENPAGMSVSHPFFQYRTWLLQSNEQPSRADSVLVVAYAIKAWNAARKGHKPKNIYWRGQGPSAEPFPTIE</sequence>
<reference evidence="1" key="1">
    <citation type="journal article" date="2015" name="Nature">
        <title>Complex archaea that bridge the gap between prokaryotes and eukaryotes.</title>
        <authorList>
            <person name="Spang A."/>
            <person name="Saw J.H."/>
            <person name="Jorgensen S.L."/>
            <person name="Zaremba-Niedzwiedzka K."/>
            <person name="Martijn J."/>
            <person name="Lind A.E."/>
            <person name="van Eijk R."/>
            <person name="Schleper C."/>
            <person name="Guy L."/>
            <person name="Ettema T.J."/>
        </authorList>
    </citation>
    <scope>NUCLEOTIDE SEQUENCE</scope>
</reference>
<name>A0A0F9L5F5_9ZZZZ</name>
<proteinExistence type="predicted"/>
<organism evidence="1">
    <name type="scientific">marine sediment metagenome</name>
    <dbReference type="NCBI Taxonomy" id="412755"/>
    <lineage>
        <taxon>unclassified sequences</taxon>
        <taxon>metagenomes</taxon>
        <taxon>ecological metagenomes</taxon>
    </lineage>
</organism>
<comment type="caution">
    <text evidence="1">The sequence shown here is derived from an EMBL/GenBank/DDBJ whole genome shotgun (WGS) entry which is preliminary data.</text>
</comment>
<dbReference type="AlphaFoldDB" id="A0A0F9L5F5"/>
<protein>
    <recommendedName>
        <fullName evidence="2">ParB/Sulfiredoxin domain-containing protein</fullName>
    </recommendedName>
</protein>